<reference evidence="3 4" key="2">
    <citation type="submission" date="2024-07" db="EMBL/GenBank/DDBJ databases">
        <authorList>
            <person name="Akdeniz Z."/>
        </authorList>
    </citation>
    <scope>NUCLEOTIDE SEQUENCE [LARGE SCALE GENOMIC DNA]</scope>
</reference>
<feature type="transmembrane region" description="Helical" evidence="1">
    <location>
        <begin position="139"/>
        <end position="156"/>
    </location>
</feature>
<proteinExistence type="predicted"/>
<feature type="transmembrane region" description="Helical" evidence="1">
    <location>
        <begin position="205"/>
        <end position="225"/>
    </location>
</feature>
<protein>
    <submittedName>
        <fullName evidence="3">Hypothetical_protein</fullName>
    </submittedName>
</protein>
<feature type="transmembrane region" description="Helical" evidence="1">
    <location>
        <begin position="97"/>
        <end position="119"/>
    </location>
</feature>
<feature type="transmembrane region" description="Helical" evidence="1">
    <location>
        <begin position="237"/>
        <end position="255"/>
    </location>
</feature>
<evidence type="ECO:0000313" key="4">
    <source>
        <dbReference type="Proteomes" id="UP001642409"/>
    </source>
</evidence>
<feature type="transmembrane region" description="Helical" evidence="1">
    <location>
        <begin position="296"/>
        <end position="314"/>
    </location>
</feature>
<dbReference type="AlphaFoldDB" id="A0AA86QLD7"/>
<feature type="transmembrane region" description="Helical" evidence="1">
    <location>
        <begin position="326"/>
        <end position="346"/>
    </location>
</feature>
<evidence type="ECO:0000313" key="3">
    <source>
        <dbReference type="EMBL" id="CAL6047133.1"/>
    </source>
</evidence>
<reference evidence="2" key="1">
    <citation type="submission" date="2023-06" db="EMBL/GenBank/DDBJ databases">
        <authorList>
            <person name="Kurt Z."/>
        </authorList>
    </citation>
    <scope>NUCLEOTIDE SEQUENCE</scope>
</reference>
<feature type="transmembrane region" description="Helical" evidence="1">
    <location>
        <begin position="392"/>
        <end position="415"/>
    </location>
</feature>
<feature type="transmembrane region" description="Helical" evidence="1">
    <location>
        <begin position="445"/>
        <end position="464"/>
    </location>
</feature>
<dbReference type="EMBL" id="CAXDID020000170">
    <property type="protein sequence ID" value="CAL6047133.1"/>
    <property type="molecule type" value="Genomic_DNA"/>
</dbReference>
<evidence type="ECO:0000256" key="1">
    <source>
        <dbReference type="SAM" id="Phobius"/>
    </source>
</evidence>
<keyword evidence="4" id="KW-1185">Reference proteome</keyword>
<sequence>MHEVQKIHEISVESIESVNTAPQSSTIDAEAPNCSHNKIQQRFNIISPRLSYWINIQRCWMCMIVLVSHITPYSVQIGKFNPFPHPFTSNGRATVRLFFVFSSFFTMNSIKPILALNSFQKFVLKFSYFYIKRYFHSRAILFVFGLGYAPFLYFFFGENGRVTYHSHTAEFWKVWFLPFYSGRPSLTQTVSGSAWFSQQLFNVETVYFVLICILFVIRCLWQKIFSIRTKNKITKDNQYNIFVILVVFTAISNRINAYCDFMNEYCFGVWCYWLREWICKDKRIIQVAYCKTKRNIVIRYIISCGCIYTWLNMCRKKGWTQKYAHIPYGIFIMLDIVPFPRFNSFWQKIIDEISRLLMPIYIVHHPFLREAAPKYFPYLSAYYWQVEYNDNWINLFATWIYLLIFVMLSYPLWFIQRPLEMFPIWIKFMVDKKYLVNTKQFIKDVILSIIGLSITAILITLAQLDHFGHDLVDLPKPWK</sequence>
<name>A0AA86QLD7_9EUKA</name>
<dbReference type="Proteomes" id="UP001642409">
    <property type="component" value="Unassembled WGS sequence"/>
</dbReference>
<dbReference type="EMBL" id="CATOUU010000873">
    <property type="protein sequence ID" value="CAI9956448.1"/>
    <property type="molecule type" value="Genomic_DNA"/>
</dbReference>
<keyword evidence="1" id="KW-0472">Membrane</keyword>
<comment type="caution">
    <text evidence="2">The sequence shown here is derived from an EMBL/GenBank/DDBJ whole genome shotgun (WGS) entry which is preliminary data.</text>
</comment>
<gene>
    <name evidence="3" type="ORF">HINF_LOCUS42062</name>
    <name evidence="2" type="ORF">HINF_LOCUS44093</name>
</gene>
<feature type="transmembrane region" description="Helical" evidence="1">
    <location>
        <begin position="59"/>
        <end position="77"/>
    </location>
</feature>
<keyword evidence="1" id="KW-1133">Transmembrane helix</keyword>
<evidence type="ECO:0000313" key="2">
    <source>
        <dbReference type="EMBL" id="CAI9956448.1"/>
    </source>
</evidence>
<keyword evidence="1" id="KW-0812">Transmembrane</keyword>
<accession>A0AA86QLD7</accession>
<organism evidence="2">
    <name type="scientific">Hexamita inflata</name>
    <dbReference type="NCBI Taxonomy" id="28002"/>
    <lineage>
        <taxon>Eukaryota</taxon>
        <taxon>Metamonada</taxon>
        <taxon>Diplomonadida</taxon>
        <taxon>Hexamitidae</taxon>
        <taxon>Hexamitinae</taxon>
        <taxon>Hexamita</taxon>
    </lineage>
</organism>